<protein>
    <recommendedName>
        <fullName evidence="1">HTH cro/C1-type domain-containing protein</fullName>
    </recommendedName>
</protein>
<evidence type="ECO:0000313" key="3">
    <source>
        <dbReference type="Proteomes" id="UP001500729"/>
    </source>
</evidence>
<proteinExistence type="predicted"/>
<sequence length="139" mass="15634">MPGNRHTSVRSRQIANELRRYRETAGLSCSDAGAKLGVSGSKISRIETGASGFQIEDVAALLGLYHVPAAERRAIVELAKKSDEKGWWERQYDLPHRWKNFIEFESKASRIQNFEQVVVPGLLQTAEYIRASFRAATAR</sequence>
<dbReference type="InterPro" id="IPR001387">
    <property type="entry name" value="Cro/C1-type_HTH"/>
</dbReference>
<reference evidence="3" key="1">
    <citation type="journal article" date="2019" name="Int. J. Syst. Evol. Microbiol.">
        <title>The Global Catalogue of Microorganisms (GCM) 10K type strain sequencing project: providing services to taxonomists for standard genome sequencing and annotation.</title>
        <authorList>
            <consortium name="The Broad Institute Genomics Platform"/>
            <consortium name="The Broad Institute Genome Sequencing Center for Infectious Disease"/>
            <person name="Wu L."/>
            <person name="Ma J."/>
        </authorList>
    </citation>
    <scope>NUCLEOTIDE SEQUENCE [LARGE SCALE GENOMIC DNA]</scope>
    <source>
        <strain evidence="3">JCM 10303</strain>
    </source>
</reference>
<keyword evidence="3" id="KW-1185">Reference proteome</keyword>
<dbReference type="Pfam" id="PF19054">
    <property type="entry name" value="DUF5753"/>
    <property type="match status" value="1"/>
</dbReference>
<dbReference type="Proteomes" id="UP001500729">
    <property type="component" value="Unassembled WGS sequence"/>
</dbReference>
<feature type="domain" description="HTH cro/C1-type" evidence="1">
    <location>
        <begin position="18"/>
        <end position="72"/>
    </location>
</feature>
<evidence type="ECO:0000259" key="1">
    <source>
        <dbReference type="PROSITE" id="PS50943"/>
    </source>
</evidence>
<dbReference type="EMBL" id="BAAAGS010000005">
    <property type="protein sequence ID" value="GAA0515005.1"/>
    <property type="molecule type" value="Genomic_DNA"/>
</dbReference>
<dbReference type="PROSITE" id="PS50943">
    <property type="entry name" value="HTH_CROC1"/>
    <property type="match status" value="1"/>
</dbReference>
<evidence type="ECO:0000313" key="2">
    <source>
        <dbReference type="EMBL" id="GAA0515005.1"/>
    </source>
</evidence>
<gene>
    <name evidence="2" type="ORF">GCM10009533_12480</name>
</gene>
<dbReference type="SMART" id="SM00530">
    <property type="entry name" value="HTH_XRE"/>
    <property type="match status" value="1"/>
</dbReference>
<dbReference type="Pfam" id="PF13560">
    <property type="entry name" value="HTH_31"/>
    <property type="match status" value="1"/>
</dbReference>
<organism evidence="2 3">
    <name type="scientific">Saccharopolyspora erythraea</name>
    <name type="common">Streptomyces erythraeus</name>
    <dbReference type="NCBI Taxonomy" id="1836"/>
    <lineage>
        <taxon>Bacteria</taxon>
        <taxon>Bacillati</taxon>
        <taxon>Actinomycetota</taxon>
        <taxon>Actinomycetes</taxon>
        <taxon>Pseudonocardiales</taxon>
        <taxon>Pseudonocardiaceae</taxon>
        <taxon>Saccharopolyspora</taxon>
    </lineage>
</organism>
<dbReference type="CDD" id="cd00093">
    <property type="entry name" value="HTH_XRE"/>
    <property type="match status" value="1"/>
</dbReference>
<dbReference type="Gene3D" id="1.10.260.40">
    <property type="entry name" value="lambda repressor-like DNA-binding domains"/>
    <property type="match status" value="1"/>
</dbReference>
<accession>A0ABP3M889</accession>
<name>A0ABP3M889_SACER</name>
<dbReference type="SUPFAM" id="SSF47413">
    <property type="entry name" value="lambda repressor-like DNA-binding domains"/>
    <property type="match status" value="1"/>
</dbReference>
<dbReference type="InterPro" id="IPR010982">
    <property type="entry name" value="Lambda_DNA-bd_dom_sf"/>
</dbReference>
<dbReference type="InterPro" id="IPR043917">
    <property type="entry name" value="DUF5753"/>
</dbReference>
<comment type="caution">
    <text evidence="2">The sequence shown here is derived from an EMBL/GenBank/DDBJ whole genome shotgun (WGS) entry which is preliminary data.</text>
</comment>